<name>A0ABP0VZ39_9BRYO</name>
<proteinExistence type="inferred from homology"/>
<dbReference type="InterPro" id="IPR007770">
    <property type="entry name" value="DMP"/>
</dbReference>
<dbReference type="EMBL" id="OZ020107">
    <property type="protein sequence ID" value="CAK9258988.1"/>
    <property type="molecule type" value="Genomic_DNA"/>
</dbReference>
<comment type="similarity">
    <text evidence="2">Belongs to the plant DMP1 protein family.</text>
</comment>
<feature type="transmembrane region" description="Helical" evidence="6">
    <location>
        <begin position="171"/>
        <end position="189"/>
    </location>
</feature>
<organism evidence="7 8">
    <name type="scientific">Sphagnum jensenii</name>
    <dbReference type="NCBI Taxonomy" id="128206"/>
    <lineage>
        <taxon>Eukaryota</taxon>
        <taxon>Viridiplantae</taxon>
        <taxon>Streptophyta</taxon>
        <taxon>Embryophyta</taxon>
        <taxon>Bryophyta</taxon>
        <taxon>Sphagnophytina</taxon>
        <taxon>Sphagnopsida</taxon>
        <taxon>Sphagnales</taxon>
        <taxon>Sphagnaceae</taxon>
        <taxon>Sphagnum</taxon>
    </lineage>
</organism>
<keyword evidence="8" id="KW-1185">Reference proteome</keyword>
<evidence type="ECO:0000256" key="6">
    <source>
        <dbReference type="SAM" id="Phobius"/>
    </source>
</evidence>
<keyword evidence="4 6" id="KW-1133">Transmembrane helix</keyword>
<keyword evidence="5 6" id="KW-0472">Membrane</keyword>
<dbReference type="PANTHER" id="PTHR31621">
    <property type="entry name" value="PROTEIN DMP3"/>
    <property type="match status" value="1"/>
</dbReference>
<sequence length="228" mass="23892">MATDKTSTTTVEVDEADEVKELSPSASKVSTDVLTQLQNVLPTGTFLVFQVLAPLATNNGDCHRVEKVVTGITLFILSAICCFTCFTDSYKAENGTLYYGIVTSTGLWNPNFKHTPIANVRGRIYVGGAGKYKLQFDDFVNAALSVTALATLSLLTAPVTTCFYPNIASSILKTVPLLVGLVVSVVCAFGTNSRHGVGFAVAAPHVDPPATAQGLLKGTSAATPGSNV</sequence>
<evidence type="ECO:0000256" key="1">
    <source>
        <dbReference type="ARBA" id="ARBA00004141"/>
    </source>
</evidence>
<accession>A0ABP0VZ39</accession>
<protein>
    <submittedName>
        <fullName evidence="7">Uncharacterized protein</fullName>
    </submittedName>
</protein>
<dbReference type="PANTHER" id="PTHR31621:SF66">
    <property type="entry name" value="PROTEIN DMP2"/>
    <property type="match status" value="1"/>
</dbReference>
<evidence type="ECO:0000256" key="4">
    <source>
        <dbReference type="ARBA" id="ARBA00022989"/>
    </source>
</evidence>
<feature type="transmembrane region" description="Helical" evidence="6">
    <location>
        <begin position="139"/>
        <end position="159"/>
    </location>
</feature>
<comment type="subcellular location">
    <subcellularLocation>
        <location evidence="1">Membrane</location>
        <topology evidence="1">Multi-pass membrane protein</topology>
    </subcellularLocation>
</comment>
<evidence type="ECO:0000256" key="3">
    <source>
        <dbReference type="ARBA" id="ARBA00022692"/>
    </source>
</evidence>
<dbReference type="Proteomes" id="UP001497444">
    <property type="component" value="Chromosome 12"/>
</dbReference>
<evidence type="ECO:0000256" key="5">
    <source>
        <dbReference type="ARBA" id="ARBA00023136"/>
    </source>
</evidence>
<reference evidence="7" key="1">
    <citation type="submission" date="2024-02" db="EMBL/GenBank/DDBJ databases">
        <authorList>
            <consortium name="ELIXIR-Norway"/>
            <consortium name="Elixir Norway"/>
        </authorList>
    </citation>
    <scope>NUCLEOTIDE SEQUENCE</scope>
</reference>
<keyword evidence="3 6" id="KW-0812">Transmembrane</keyword>
<evidence type="ECO:0000256" key="2">
    <source>
        <dbReference type="ARBA" id="ARBA00008707"/>
    </source>
</evidence>
<dbReference type="Pfam" id="PF05078">
    <property type="entry name" value="DUF679"/>
    <property type="match status" value="1"/>
</dbReference>
<evidence type="ECO:0000313" key="7">
    <source>
        <dbReference type="EMBL" id="CAK9258988.1"/>
    </source>
</evidence>
<gene>
    <name evidence="7" type="ORF">CSSPJE1EN1_LOCUS4466</name>
</gene>
<evidence type="ECO:0000313" key="8">
    <source>
        <dbReference type="Proteomes" id="UP001497444"/>
    </source>
</evidence>